<comment type="caution">
    <text evidence="1">The sequence shown here is derived from an EMBL/GenBank/DDBJ whole genome shotgun (WGS) entry which is preliminary data.</text>
</comment>
<dbReference type="EMBL" id="BMAW01003944">
    <property type="protein sequence ID" value="GFS86203.1"/>
    <property type="molecule type" value="Genomic_DNA"/>
</dbReference>
<sequence>MYTYSSICGSRPNAYCAKCRRVPNGTWLTVKSTENCSAAFSKKSLLAVAYLAKSPDAAARRYQPFQYRVSLRVCCYRLAKISRKAASGSICRATPFHQFQDGSFLAFCYRTLNHLKEENKRGWRSGVIKRMRSSNFYGTEATAVACLYVPGATRISASYAQASAA</sequence>
<organism evidence="1 2">
    <name type="scientific">Nephila pilipes</name>
    <name type="common">Giant wood spider</name>
    <name type="synonym">Nephila maculata</name>
    <dbReference type="NCBI Taxonomy" id="299642"/>
    <lineage>
        <taxon>Eukaryota</taxon>
        <taxon>Metazoa</taxon>
        <taxon>Ecdysozoa</taxon>
        <taxon>Arthropoda</taxon>
        <taxon>Chelicerata</taxon>
        <taxon>Arachnida</taxon>
        <taxon>Araneae</taxon>
        <taxon>Araneomorphae</taxon>
        <taxon>Entelegynae</taxon>
        <taxon>Araneoidea</taxon>
        <taxon>Nephilidae</taxon>
        <taxon>Nephila</taxon>
    </lineage>
</organism>
<dbReference type="AlphaFoldDB" id="A0A8X6TA05"/>
<dbReference type="Proteomes" id="UP000887013">
    <property type="component" value="Unassembled WGS sequence"/>
</dbReference>
<name>A0A8X6TA05_NEPPI</name>
<proteinExistence type="predicted"/>
<protein>
    <submittedName>
        <fullName evidence="1">Uncharacterized protein</fullName>
    </submittedName>
</protein>
<accession>A0A8X6TA05</accession>
<gene>
    <name evidence="1" type="ORF">NPIL_7871</name>
</gene>
<evidence type="ECO:0000313" key="1">
    <source>
        <dbReference type="EMBL" id="GFS86203.1"/>
    </source>
</evidence>
<keyword evidence="2" id="KW-1185">Reference proteome</keyword>
<evidence type="ECO:0000313" key="2">
    <source>
        <dbReference type="Proteomes" id="UP000887013"/>
    </source>
</evidence>
<reference evidence="1" key="1">
    <citation type="submission" date="2020-08" db="EMBL/GenBank/DDBJ databases">
        <title>Multicomponent nature underlies the extraordinary mechanical properties of spider dragline silk.</title>
        <authorList>
            <person name="Kono N."/>
            <person name="Nakamura H."/>
            <person name="Mori M."/>
            <person name="Yoshida Y."/>
            <person name="Ohtoshi R."/>
            <person name="Malay A.D."/>
            <person name="Moran D.A.P."/>
            <person name="Tomita M."/>
            <person name="Numata K."/>
            <person name="Arakawa K."/>
        </authorList>
    </citation>
    <scope>NUCLEOTIDE SEQUENCE</scope>
</reference>